<organism evidence="1 2">
    <name type="scientific">Steinernema carpocapsae</name>
    <name type="common">Entomopathogenic nematode</name>
    <dbReference type="NCBI Taxonomy" id="34508"/>
    <lineage>
        <taxon>Eukaryota</taxon>
        <taxon>Metazoa</taxon>
        <taxon>Ecdysozoa</taxon>
        <taxon>Nematoda</taxon>
        <taxon>Chromadorea</taxon>
        <taxon>Rhabditida</taxon>
        <taxon>Tylenchina</taxon>
        <taxon>Panagrolaimomorpha</taxon>
        <taxon>Strongyloidoidea</taxon>
        <taxon>Steinernematidae</taxon>
        <taxon>Steinernema</taxon>
    </lineage>
</organism>
<name>A0A4U5NB84_STECR</name>
<accession>A0A4U5NB84</accession>
<gene>
    <name evidence="1" type="ORF">L596_014040</name>
</gene>
<evidence type="ECO:0000313" key="2">
    <source>
        <dbReference type="Proteomes" id="UP000298663"/>
    </source>
</evidence>
<sequence length="214" mass="24558">MEYVSEIFIAKVIDQLSFESIPEVVYLGSEWGTYSTTLLEKEAEYELALMPVRQEDGSEKLSYYFCLKREGLKPIDLDNFNVSSPWLTVFHLAIQSPRTYLNAKLVNSESTFNVIKKLISEFRRPSKLTIELHDTSCERLHTLLDLLPALKTIKIMDGQPLMEKVWKHSITATCCKELLFNENPSNEEIKLLEKNGLKKMAAIPRGLTVGYHRA</sequence>
<dbReference type="EMBL" id="AZBU02000004">
    <property type="protein sequence ID" value="TKR79884.1"/>
    <property type="molecule type" value="Genomic_DNA"/>
</dbReference>
<reference evidence="1 2" key="1">
    <citation type="journal article" date="2015" name="Genome Biol.">
        <title>Comparative genomics of Steinernema reveals deeply conserved gene regulatory networks.</title>
        <authorList>
            <person name="Dillman A.R."/>
            <person name="Macchietto M."/>
            <person name="Porter C.F."/>
            <person name="Rogers A."/>
            <person name="Williams B."/>
            <person name="Antoshechkin I."/>
            <person name="Lee M.M."/>
            <person name="Goodwin Z."/>
            <person name="Lu X."/>
            <person name="Lewis E.E."/>
            <person name="Goodrich-Blair H."/>
            <person name="Stock S.P."/>
            <person name="Adams B.J."/>
            <person name="Sternberg P.W."/>
            <person name="Mortazavi A."/>
        </authorList>
    </citation>
    <scope>NUCLEOTIDE SEQUENCE [LARGE SCALE GENOMIC DNA]</scope>
    <source>
        <strain evidence="1 2">ALL</strain>
    </source>
</reference>
<proteinExistence type="predicted"/>
<keyword evidence="2" id="KW-1185">Reference proteome</keyword>
<dbReference type="Proteomes" id="UP000298663">
    <property type="component" value="Unassembled WGS sequence"/>
</dbReference>
<evidence type="ECO:0000313" key="1">
    <source>
        <dbReference type="EMBL" id="TKR79884.1"/>
    </source>
</evidence>
<comment type="caution">
    <text evidence="1">The sequence shown here is derived from an EMBL/GenBank/DDBJ whole genome shotgun (WGS) entry which is preliminary data.</text>
</comment>
<protein>
    <submittedName>
        <fullName evidence="1">Uncharacterized protein</fullName>
    </submittedName>
</protein>
<dbReference type="AlphaFoldDB" id="A0A4U5NB84"/>
<reference evidence="1 2" key="2">
    <citation type="journal article" date="2019" name="G3 (Bethesda)">
        <title>Hybrid Assembly of the Genome of the Entomopathogenic Nematode Steinernema carpocapsae Identifies the X-Chromosome.</title>
        <authorList>
            <person name="Serra L."/>
            <person name="Macchietto M."/>
            <person name="Macias-Munoz A."/>
            <person name="McGill C.J."/>
            <person name="Rodriguez I.M."/>
            <person name="Rodriguez B."/>
            <person name="Murad R."/>
            <person name="Mortazavi A."/>
        </authorList>
    </citation>
    <scope>NUCLEOTIDE SEQUENCE [LARGE SCALE GENOMIC DNA]</scope>
    <source>
        <strain evidence="1 2">ALL</strain>
    </source>
</reference>